<feature type="compositionally biased region" description="Acidic residues" evidence="2">
    <location>
        <begin position="303"/>
        <end position="313"/>
    </location>
</feature>
<protein>
    <submittedName>
        <fullName evidence="3">Uncharacterized protein</fullName>
    </submittedName>
</protein>
<feature type="region of interest" description="Disordered" evidence="2">
    <location>
        <begin position="28"/>
        <end position="67"/>
    </location>
</feature>
<feature type="compositionally biased region" description="Basic and acidic residues" evidence="2">
    <location>
        <begin position="202"/>
        <end position="224"/>
    </location>
</feature>
<feature type="coiled-coil region" evidence="1">
    <location>
        <begin position="451"/>
        <end position="539"/>
    </location>
</feature>
<feature type="compositionally biased region" description="Low complexity" evidence="2">
    <location>
        <begin position="316"/>
        <end position="331"/>
    </location>
</feature>
<dbReference type="EMBL" id="BLQM01000007">
    <property type="protein sequence ID" value="GMH49032.1"/>
    <property type="molecule type" value="Genomic_DNA"/>
</dbReference>
<dbReference type="AlphaFoldDB" id="A0A9W6Z6I8"/>
<sequence>MSTLTSFSTSSLTSSSFSMEEKLAMWRKVKSGSENEEPNKADKVKTPKKAAVTKPRPKTPIPQGGMTGSLVNASFGLPSKTAFAYARATSRIQAKTASRSKTPTSTAQKPVAPVKGLSSLRELNALAARQTNSKKEVLKTPTQGSSKSLSRPSSAPVARSLSSSKPHSHSRHHSAPASSTPVSHPVSNSLSALRALSKNIPKKRDTEKKEENVKVEEAGGKIDNDNEVGEDVFDIITALNTSIDEVEDVVEEVVEVEEVELSLEVVKKEEVQVEVEELVKEELVKEELVKEELVKEELVKEEEVNEQELEEIDFSQTPETPQAPQTPQTPTSELSESLDPTLPQTPLPTPAPLAPVDTPMPTANMNPNNNNDLPQITSPPKSFIDPADVDSPSALADDEGEGRLERRVSKKKQALDAVTLNEIDNQPELFTRLRKDAEKYQEEHKAVSFYNEILKQQVNEKELEIENLESKLNSDIALVKHHYEDQIDIMKQEQAETEQMVQTLMTQLKTGMIQAIAQTKAEQEKNAELEARIKELEEAKA</sequence>
<accession>A0A9W6Z6I8</accession>
<feature type="region of interest" description="Disordered" evidence="2">
    <location>
        <begin position="296"/>
        <end position="408"/>
    </location>
</feature>
<reference evidence="4" key="1">
    <citation type="journal article" date="2023" name="Commun. Biol.">
        <title>Genome analysis of Parmales, the sister group of diatoms, reveals the evolutionary specialization of diatoms from phago-mixotrophs to photoautotrophs.</title>
        <authorList>
            <person name="Ban H."/>
            <person name="Sato S."/>
            <person name="Yoshikawa S."/>
            <person name="Yamada K."/>
            <person name="Nakamura Y."/>
            <person name="Ichinomiya M."/>
            <person name="Sato N."/>
            <person name="Blanc-Mathieu R."/>
            <person name="Endo H."/>
            <person name="Kuwata A."/>
            <person name="Ogata H."/>
        </authorList>
    </citation>
    <scope>NUCLEOTIDE SEQUENCE [LARGE SCALE GENOMIC DNA]</scope>
</reference>
<feature type="compositionally biased region" description="Low complexity" evidence="2">
    <location>
        <begin position="145"/>
        <end position="165"/>
    </location>
</feature>
<feature type="compositionally biased region" description="Basic and acidic residues" evidence="2">
    <location>
        <begin position="31"/>
        <end position="45"/>
    </location>
</feature>
<feature type="compositionally biased region" description="Low complexity" evidence="2">
    <location>
        <begin position="354"/>
        <end position="371"/>
    </location>
</feature>
<evidence type="ECO:0000256" key="1">
    <source>
        <dbReference type="SAM" id="Coils"/>
    </source>
</evidence>
<evidence type="ECO:0000313" key="4">
    <source>
        <dbReference type="Proteomes" id="UP001162640"/>
    </source>
</evidence>
<organism evidence="3 4">
    <name type="scientific">Triparma laevis f. inornata</name>
    <dbReference type="NCBI Taxonomy" id="1714386"/>
    <lineage>
        <taxon>Eukaryota</taxon>
        <taxon>Sar</taxon>
        <taxon>Stramenopiles</taxon>
        <taxon>Ochrophyta</taxon>
        <taxon>Bolidophyceae</taxon>
        <taxon>Parmales</taxon>
        <taxon>Triparmaceae</taxon>
        <taxon>Triparma</taxon>
    </lineage>
</organism>
<gene>
    <name evidence="3" type="ORF">TL16_g00427</name>
</gene>
<feature type="compositionally biased region" description="Polar residues" evidence="2">
    <location>
        <begin position="180"/>
        <end position="191"/>
    </location>
</feature>
<comment type="caution">
    <text evidence="3">The sequence shown here is derived from an EMBL/GenBank/DDBJ whole genome shotgun (WGS) entry which is preliminary data.</text>
</comment>
<dbReference type="Proteomes" id="UP001162640">
    <property type="component" value="Unassembled WGS sequence"/>
</dbReference>
<keyword evidence="1" id="KW-0175">Coiled coil</keyword>
<feature type="compositionally biased region" description="Polar residues" evidence="2">
    <location>
        <begin position="90"/>
        <end position="108"/>
    </location>
</feature>
<feature type="compositionally biased region" description="Pro residues" evidence="2">
    <location>
        <begin position="343"/>
        <end position="353"/>
    </location>
</feature>
<name>A0A9W6Z6I8_9STRA</name>
<proteinExistence type="predicted"/>
<evidence type="ECO:0000256" key="2">
    <source>
        <dbReference type="SAM" id="MobiDB-lite"/>
    </source>
</evidence>
<feature type="region of interest" description="Disordered" evidence="2">
    <location>
        <begin position="90"/>
        <end position="226"/>
    </location>
</feature>
<evidence type="ECO:0000313" key="3">
    <source>
        <dbReference type="EMBL" id="GMH49032.1"/>
    </source>
</evidence>